<reference evidence="2" key="1">
    <citation type="journal article" date="2021" name="J Fungi (Basel)">
        <title>Virulence traits and population genomics of the black yeast Aureobasidium melanogenum.</title>
        <authorList>
            <person name="Cernosa A."/>
            <person name="Sun X."/>
            <person name="Gostincar C."/>
            <person name="Fang C."/>
            <person name="Gunde-Cimerman N."/>
            <person name="Song Z."/>
        </authorList>
    </citation>
    <scope>NUCLEOTIDE SEQUENCE</scope>
    <source>
        <strain evidence="2">EXF-9911</strain>
    </source>
</reference>
<comment type="caution">
    <text evidence="2">The sequence shown here is derived from an EMBL/GenBank/DDBJ whole genome shotgun (WGS) entry which is preliminary data.</text>
</comment>
<organism evidence="2 3">
    <name type="scientific">Aureobasidium melanogenum</name>
    <name type="common">Aureobasidium pullulans var. melanogenum</name>
    <dbReference type="NCBI Taxonomy" id="46634"/>
    <lineage>
        <taxon>Eukaryota</taxon>
        <taxon>Fungi</taxon>
        <taxon>Dikarya</taxon>
        <taxon>Ascomycota</taxon>
        <taxon>Pezizomycotina</taxon>
        <taxon>Dothideomycetes</taxon>
        <taxon>Dothideomycetidae</taxon>
        <taxon>Dothideales</taxon>
        <taxon>Saccotheciaceae</taxon>
        <taxon>Aureobasidium</taxon>
    </lineage>
</organism>
<evidence type="ECO:0000256" key="1">
    <source>
        <dbReference type="SAM" id="Coils"/>
    </source>
</evidence>
<accession>A0A9P8ETK5</accession>
<sequence length="333" mass="38693">MWHLSIRKLRQYLDRKLDKQRRRNELQDSQWYNLKEGAQRIIQWIKDFTADQDAVNIEDAHRIQELEKECAHLGSLIDTGVEDRIVGDNMLEERIEALESLLGIERDEEELSPSSRYSAPAQGLVRFTLLEQEVERMKRQFEAQALELKALRAQVNTQPSGQITQSYEVNEEVDRARSSTKKRKVMDFNDRQGKPNNGGVPTTVTSPGVYTYQYKLYIEQQDCLAPIGSGLLVDAWAQQCDIWSRTDPNWQNYKISHTCLNSMLWFRFENVMETPEALSFACSDCESSQTFCVVFDNEKKLLKLLPRRNAPRSAVHQLVDLTTFINPIQRQMN</sequence>
<dbReference type="OrthoDB" id="3865969at2759"/>
<evidence type="ECO:0000313" key="2">
    <source>
        <dbReference type="EMBL" id="KAG9698178.1"/>
    </source>
</evidence>
<feature type="coiled-coil region" evidence="1">
    <location>
        <begin position="127"/>
        <end position="154"/>
    </location>
</feature>
<proteinExistence type="predicted"/>
<protein>
    <submittedName>
        <fullName evidence="2">Uncharacterized protein</fullName>
    </submittedName>
</protein>
<dbReference type="Proteomes" id="UP000779574">
    <property type="component" value="Unassembled WGS sequence"/>
</dbReference>
<name>A0A9P8ETK5_AURME</name>
<gene>
    <name evidence="2" type="ORF">KCU76_g2435</name>
</gene>
<evidence type="ECO:0000313" key="3">
    <source>
        <dbReference type="Proteomes" id="UP000779574"/>
    </source>
</evidence>
<reference evidence="2" key="2">
    <citation type="submission" date="2021-08" db="EMBL/GenBank/DDBJ databases">
        <authorList>
            <person name="Gostincar C."/>
            <person name="Sun X."/>
            <person name="Song Z."/>
            <person name="Gunde-Cimerman N."/>
        </authorList>
    </citation>
    <scope>NUCLEOTIDE SEQUENCE</scope>
    <source>
        <strain evidence="2">EXF-9911</strain>
    </source>
</reference>
<dbReference type="AlphaFoldDB" id="A0A9P8ETK5"/>
<dbReference type="EMBL" id="JAHFXF010000059">
    <property type="protein sequence ID" value="KAG9698178.1"/>
    <property type="molecule type" value="Genomic_DNA"/>
</dbReference>
<feature type="non-terminal residue" evidence="2">
    <location>
        <position position="333"/>
    </location>
</feature>
<keyword evidence="1" id="KW-0175">Coiled coil</keyword>